<reference evidence="7 8" key="1">
    <citation type="submission" date="2016-11" db="EMBL/GenBank/DDBJ databases">
        <authorList>
            <person name="Jaros S."/>
            <person name="Januszkiewicz K."/>
            <person name="Wedrychowicz H."/>
        </authorList>
    </citation>
    <scope>NUCLEOTIDE SEQUENCE [LARGE SCALE GENOMIC DNA]</scope>
    <source>
        <strain evidence="7 8">DSM 24787</strain>
    </source>
</reference>
<dbReference type="InterPro" id="IPR005534">
    <property type="entry name" value="Curli_assmbl/transp-comp_CsgG"/>
</dbReference>
<feature type="signal peptide" evidence="6">
    <location>
        <begin position="1"/>
        <end position="20"/>
    </location>
</feature>
<dbReference type="RefSeq" id="WP_074242264.1">
    <property type="nucleotide sequence ID" value="NZ_FSRA01000002.1"/>
</dbReference>
<sequence length="288" mass="31259">MIKPITLMVTLFTICSTSYAQNKTLIGIVPFKSSAQKDSYGYSRSNNSSEYNTAIQDAVADAFLKTKRFSLVEREKMDQLKSEKNLQKDEDFIDGQVIEQSKSLGAQYVVLGNISKAKAETKQVSIPVVGMTTSNIAEIAFNTRVVDVATGEIMASNSFSATSKGKTAFEDALKEIKPQIEKFIKDNFKIVASIASIEEKSGAGEAVKVLISGGSGTGVSESNQFKVYEATELVVDGKKLTRKKQIGKIVVSKVEDENFSICTVTEGGADIAKKMEGNAKLKCEIINE</sequence>
<organism evidence="7 8">
    <name type="scientific">Chitinophaga niabensis</name>
    <dbReference type="NCBI Taxonomy" id="536979"/>
    <lineage>
        <taxon>Bacteria</taxon>
        <taxon>Pseudomonadati</taxon>
        <taxon>Bacteroidota</taxon>
        <taxon>Chitinophagia</taxon>
        <taxon>Chitinophagales</taxon>
        <taxon>Chitinophagaceae</taxon>
        <taxon>Chitinophaga</taxon>
    </lineage>
</organism>
<evidence type="ECO:0000256" key="4">
    <source>
        <dbReference type="ARBA" id="ARBA00023139"/>
    </source>
</evidence>
<evidence type="ECO:0000256" key="1">
    <source>
        <dbReference type="ARBA" id="ARBA00022475"/>
    </source>
</evidence>
<dbReference type="Gene3D" id="3.40.50.10610">
    <property type="entry name" value="ABC-type transport auxiliary lipoprotein component"/>
    <property type="match status" value="1"/>
</dbReference>
<evidence type="ECO:0000256" key="2">
    <source>
        <dbReference type="ARBA" id="ARBA00022729"/>
    </source>
</evidence>
<feature type="chain" id="PRO_5013269493" evidence="6">
    <location>
        <begin position="21"/>
        <end position="288"/>
    </location>
</feature>
<evidence type="ECO:0000313" key="8">
    <source>
        <dbReference type="Proteomes" id="UP000185003"/>
    </source>
</evidence>
<dbReference type="PANTHER" id="PTHR41164:SF1">
    <property type="entry name" value="CURLI PRODUCTION ASSEMBLY_TRANSPORT COMPONENT CSGG"/>
    <property type="match status" value="1"/>
</dbReference>
<dbReference type="OrthoDB" id="1421388at2"/>
<gene>
    <name evidence="7" type="ORF">SAMN04488055_4995</name>
</gene>
<evidence type="ECO:0000256" key="6">
    <source>
        <dbReference type="SAM" id="SignalP"/>
    </source>
</evidence>
<evidence type="ECO:0000313" key="7">
    <source>
        <dbReference type="EMBL" id="SIO51049.1"/>
    </source>
</evidence>
<keyword evidence="3" id="KW-0472">Membrane</keyword>
<keyword evidence="8" id="KW-1185">Reference proteome</keyword>
<dbReference type="PANTHER" id="PTHR41164">
    <property type="entry name" value="CURLI PRODUCTION ASSEMBLY/TRANSPORT COMPONENT CSGG"/>
    <property type="match status" value="1"/>
</dbReference>
<protein>
    <submittedName>
        <fullName evidence="7">Curli production assembly/transport component CsgG</fullName>
    </submittedName>
</protein>
<proteinExistence type="predicted"/>
<evidence type="ECO:0000256" key="5">
    <source>
        <dbReference type="ARBA" id="ARBA00023288"/>
    </source>
</evidence>
<dbReference type="AlphaFoldDB" id="A0A1N6K3A6"/>
<keyword evidence="2 6" id="KW-0732">Signal</keyword>
<dbReference type="EMBL" id="FSRA01000002">
    <property type="protein sequence ID" value="SIO51049.1"/>
    <property type="molecule type" value="Genomic_DNA"/>
</dbReference>
<dbReference type="Pfam" id="PF03783">
    <property type="entry name" value="CsgG"/>
    <property type="match status" value="1"/>
</dbReference>
<accession>A0A1N6K3A6</accession>
<keyword evidence="4" id="KW-0564">Palmitate</keyword>
<name>A0A1N6K3A6_9BACT</name>
<evidence type="ECO:0000256" key="3">
    <source>
        <dbReference type="ARBA" id="ARBA00023136"/>
    </source>
</evidence>
<keyword evidence="1" id="KW-1003">Cell membrane</keyword>
<keyword evidence="5" id="KW-0449">Lipoprotein</keyword>
<dbReference type="GO" id="GO:0030288">
    <property type="term" value="C:outer membrane-bounded periplasmic space"/>
    <property type="evidence" value="ECO:0007669"/>
    <property type="project" value="InterPro"/>
</dbReference>
<dbReference type="Proteomes" id="UP000185003">
    <property type="component" value="Unassembled WGS sequence"/>
</dbReference>
<dbReference type="STRING" id="536979.SAMN04488055_4995"/>